<dbReference type="EMBL" id="OZ035831">
    <property type="protein sequence ID" value="CAL1615521.1"/>
    <property type="molecule type" value="Genomic_DNA"/>
</dbReference>
<organism evidence="2 3">
    <name type="scientific">Knipowitschia caucasica</name>
    <name type="common">Caucasian dwarf goby</name>
    <name type="synonym">Pomatoschistus caucasicus</name>
    <dbReference type="NCBI Taxonomy" id="637954"/>
    <lineage>
        <taxon>Eukaryota</taxon>
        <taxon>Metazoa</taxon>
        <taxon>Chordata</taxon>
        <taxon>Craniata</taxon>
        <taxon>Vertebrata</taxon>
        <taxon>Euteleostomi</taxon>
        <taxon>Actinopterygii</taxon>
        <taxon>Neopterygii</taxon>
        <taxon>Teleostei</taxon>
        <taxon>Neoteleostei</taxon>
        <taxon>Acanthomorphata</taxon>
        <taxon>Gobiaria</taxon>
        <taxon>Gobiiformes</taxon>
        <taxon>Gobioidei</taxon>
        <taxon>Gobiidae</taxon>
        <taxon>Gobiinae</taxon>
        <taxon>Knipowitschia</taxon>
    </lineage>
</organism>
<dbReference type="AlphaFoldDB" id="A0AAV2MPV9"/>
<name>A0AAV2MPV9_KNICA</name>
<keyword evidence="3" id="KW-1185">Reference proteome</keyword>
<evidence type="ECO:0000256" key="1">
    <source>
        <dbReference type="SAM" id="MobiDB-lite"/>
    </source>
</evidence>
<sequence length="121" mass="12840">MCLLLHERFPEGGGGARGDREELPDSCSHNSCSWSEGASGPGTTPRATRYSRTGLPSLEARRALFRTVEGPGDGAKSGGELGADMAGVCSGVSEGEIPAPHQRGQLFERPFDFIRMLFSSL</sequence>
<feature type="region of interest" description="Disordered" evidence="1">
    <location>
        <begin position="8"/>
        <end position="55"/>
    </location>
</feature>
<accession>A0AAV2MPV9</accession>
<protein>
    <submittedName>
        <fullName evidence="2">Uncharacterized protein</fullName>
    </submittedName>
</protein>
<proteinExistence type="predicted"/>
<reference evidence="2 3" key="1">
    <citation type="submission" date="2024-04" db="EMBL/GenBank/DDBJ databases">
        <authorList>
            <person name="Waldvogel A.-M."/>
            <person name="Schoenle A."/>
        </authorList>
    </citation>
    <scope>NUCLEOTIDE SEQUENCE [LARGE SCALE GENOMIC DNA]</scope>
</reference>
<feature type="compositionally biased region" description="Polar residues" evidence="1">
    <location>
        <begin position="27"/>
        <end position="46"/>
    </location>
</feature>
<evidence type="ECO:0000313" key="2">
    <source>
        <dbReference type="EMBL" id="CAL1615521.1"/>
    </source>
</evidence>
<evidence type="ECO:0000313" key="3">
    <source>
        <dbReference type="Proteomes" id="UP001497482"/>
    </source>
</evidence>
<gene>
    <name evidence="2" type="ORF">KC01_LOCUS41457</name>
</gene>
<dbReference type="Proteomes" id="UP001497482">
    <property type="component" value="Chromosome 9"/>
</dbReference>